<keyword evidence="3" id="KW-0732">Signal</keyword>
<dbReference type="PANTHER" id="PTHR22906:SF21">
    <property type="entry name" value="SEMA DOMAIN-CONTAINING PROTEIN"/>
    <property type="match status" value="1"/>
</dbReference>
<sequence length="507" mass="54613">MMTSSPFLLLLVCHILSGFEASTEISLPRERMFFAQSFARPAELAPDYFMSPLPAAAFRNLRLIEQLKDCTMDMCLAVDASYSLTERESNGKTGWENEIIFSTNLVRRISSFGKDVSVRYANVVFGQNVRTWFDFTENQNVDHIIGKLETMPYLSGQTNIPDAMIECQNLLLGSGRNVDKVALVLTDGVSSKGLGALTVAEAANSLESHGINTIAVGAGNINETELLVIAQGDPSAVFIAEDTSSLNKLVDDIGISSCAKKNDTTTTTSTTTTTTTPPGPCQWSDWSPCDIPCGGGVQTRTMIDCCDKCLARLDVRSCNTDPCPYNVDGQWGDWSAYGACTDSCGGGYQIRSRTCSNPSQAGAGTPCVGPASEINKCNTQDCPINGQWGEWCCIWSECSTTCGGGQRTRTRQCSNPAPANGGADCVGSSIEEEMCNSQPCPIDGGWSSWSEWGGCNALGCFQTRTRTCTEPPPQHGGKDCLGFATDYKSCKSYCCLGSYMPSSWFRC</sequence>
<dbReference type="PROSITE" id="PS50092">
    <property type="entry name" value="TSP1"/>
    <property type="match status" value="4"/>
</dbReference>
<dbReference type="PRINTS" id="PR01705">
    <property type="entry name" value="TSP1REPEAT"/>
</dbReference>
<dbReference type="FunFam" id="2.20.100.10:FF:000001">
    <property type="entry name" value="semaphorin-5A isoform X1"/>
    <property type="match status" value="3"/>
</dbReference>
<dbReference type="Gene3D" id="2.20.100.10">
    <property type="entry name" value="Thrombospondin type-1 (TSP1) repeat"/>
    <property type="match status" value="4"/>
</dbReference>
<dbReference type="GeneID" id="106176614"/>
<dbReference type="InterPro" id="IPR002035">
    <property type="entry name" value="VWF_A"/>
</dbReference>
<keyword evidence="5" id="KW-1185">Reference proteome</keyword>
<dbReference type="InterPro" id="IPR036465">
    <property type="entry name" value="vWFA_dom_sf"/>
</dbReference>
<dbReference type="CDD" id="cd01450">
    <property type="entry name" value="vWFA_subfamily_ECM"/>
    <property type="match status" value="1"/>
</dbReference>
<evidence type="ECO:0000256" key="2">
    <source>
        <dbReference type="ARBA" id="ARBA00023157"/>
    </source>
</evidence>
<evidence type="ECO:0000259" key="4">
    <source>
        <dbReference type="PROSITE" id="PS50234"/>
    </source>
</evidence>
<dbReference type="Proteomes" id="UP000085678">
    <property type="component" value="Unplaced"/>
</dbReference>
<dbReference type="InParanoid" id="A0A1S3JW51"/>
<accession>A0A1S3JW51</accession>
<dbReference type="InterPro" id="IPR052065">
    <property type="entry name" value="Compl_asym_regulator"/>
</dbReference>
<dbReference type="RefSeq" id="XP_013414532.1">
    <property type="nucleotide sequence ID" value="XM_013559078.2"/>
</dbReference>
<dbReference type="Gene3D" id="3.40.50.410">
    <property type="entry name" value="von Willebrand factor, type A domain"/>
    <property type="match status" value="1"/>
</dbReference>
<dbReference type="PANTHER" id="PTHR22906">
    <property type="entry name" value="PROPERDIN"/>
    <property type="match status" value="1"/>
</dbReference>
<feature type="signal peptide" evidence="3">
    <location>
        <begin position="1"/>
        <end position="21"/>
    </location>
</feature>
<keyword evidence="2" id="KW-1015">Disulfide bond</keyword>
<gene>
    <name evidence="6" type="primary">LOC106176614</name>
</gene>
<name>A0A1S3JW51_LINAN</name>
<dbReference type="SMART" id="SM00209">
    <property type="entry name" value="TSP1"/>
    <property type="match status" value="4"/>
</dbReference>
<dbReference type="KEGG" id="lak:106176614"/>
<organism evidence="5 6">
    <name type="scientific">Lingula anatina</name>
    <name type="common">Brachiopod</name>
    <name type="synonym">Lingula unguis</name>
    <dbReference type="NCBI Taxonomy" id="7574"/>
    <lineage>
        <taxon>Eukaryota</taxon>
        <taxon>Metazoa</taxon>
        <taxon>Spiralia</taxon>
        <taxon>Lophotrochozoa</taxon>
        <taxon>Brachiopoda</taxon>
        <taxon>Linguliformea</taxon>
        <taxon>Lingulata</taxon>
        <taxon>Lingulida</taxon>
        <taxon>Linguloidea</taxon>
        <taxon>Lingulidae</taxon>
        <taxon>Lingula</taxon>
    </lineage>
</organism>
<dbReference type="SUPFAM" id="SSF82895">
    <property type="entry name" value="TSP-1 type 1 repeat"/>
    <property type="match status" value="4"/>
</dbReference>
<dbReference type="Pfam" id="PF00090">
    <property type="entry name" value="TSP_1"/>
    <property type="match status" value="4"/>
</dbReference>
<evidence type="ECO:0000256" key="1">
    <source>
        <dbReference type="ARBA" id="ARBA00022737"/>
    </source>
</evidence>
<feature type="domain" description="VWFA" evidence="4">
    <location>
        <begin position="73"/>
        <end position="253"/>
    </location>
</feature>
<evidence type="ECO:0000256" key="3">
    <source>
        <dbReference type="SAM" id="SignalP"/>
    </source>
</evidence>
<reference evidence="6" key="1">
    <citation type="submission" date="2025-08" db="UniProtKB">
        <authorList>
            <consortium name="RefSeq"/>
        </authorList>
    </citation>
    <scope>IDENTIFICATION</scope>
    <source>
        <tissue evidence="6">Gonads</tissue>
    </source>
</reference>
<proteinExistence type="predicted"/>
<keyword evidence="1" id="KW-0677">Repeat</keyword>
<evidence type="ECO:0000313" key="5">
    <source>
        <dbReference type="Proteomes" id="UP000085678"/>
    </source>
</evidence>
<dbReference type="SUPFAM" id="SSF53300">
    <property type="entry name" value="vWA-like"/>
    <property type="match status" value="1"/>
</dbReference>
<feature type="chain" id="PRO_5010291755" evidence="3">
    <location>
        <begin position="22"/>
        <end position="507"/>
    </location>
</feature>
<dbReference type="InterPro" id="IPR000884">
    <property type="entry name" value="TSP1_rpt"/>
</dbReference>
<dbReference type="SMART" id="SM00327">
    <property type="entry name" value="VWA"/>
    <property type="match status" value="1"/>
</dbReference>
<protein>
    <submittedName>
        <fullName evidence="6">SCO-spondin</fullName>
    </submittedName>
</protein>
<evidence type="ECO:0000313" key="6">
    <source>
        <dbReference type="RefSeq" id="XP_013414532.1"/>
    </source>
</evidence>
<dbReference type="OrthoDB" id="446173at2759"/>
<dbReference type="InterPro" id="IPR036383">
    <property type="entry name" value="TSP1_rpt_sf"/>
</dbReference>
<dbReference type="PROSITE" id="PS50234">
    <property type="entry name" value="VWFA"/>
    <property type="match status" value="1"/>
</dbReference>
<dbReference type="AlphaFoldDB" id="A0A1S3JW51"/>
<dbReference type="Pfam" id="PF00092">
    <property type="entry name" value="VWA"/>
    <property type="match status" value="1"/>
</dbReference>